<feature type="transmembrane region" description="Helical" evidence="1">
    <location>
        <begin position="6"/>
        <end position="23"/>
    </location>
</feature>
<evidence type="ECO:0000256" key="1">
    <source>
        <dbReference type="SAM" id="Phobius"/>
    </source>
</evidence>
<evidence type="ECO:0000313" key="2">
    <source>
        <dbReference type="EMBL" id="JAH40771.1"/>
    </source>
</evidence>
<reference evidence="2" key="2">
    <citation type="journal article" date="2015" name="Fish Shellfish Immunol.">
        <title>Early steps in the European eel (Anguilla anguilla)-Vibrio vulnificus interaction in the gills: Role of the RtxA13 toxin.</title>
        <authorList>
            <person name="Callol A."/>
            <person name="Pajuelo D."/>
            <person name="Ebbesson L."/>
            <person name="Teles M."/>
            <person name="MacKenzie S."/>
            <person name="Amaro C."/>
        </authorList>
    </citation>
    <scope>NUCLEOTIDE SEQUENCE</scope>
</reference>
<dbReference type="EMBL" id="GBXM01067806">
    <property type="protein sequence ID" value="JAH40771.1"/>
    <property type="molecule type" value="Transcribed_RNA"/>
</dbReference>
<organism evidence="2">
    <name type="scientific">Anguilla anguilla</name>
    <name type="common">European freshwater eel</name>
    <name type="synonym">Muraena anguilla</name>
    <dbReference type="NCBI Taxonomy" id="7936"/>
    <lineage>
        <taxon>Eukaryota</taxon>
        <taxon>Metazoa</taxon>
        <taxon>Chordata</taxon>
        <taxon>Craniata</taxon>
        <taxon>Vertebrata</taxon>
        <taxon>Euteleostomi</taxon>
        <taxon>Actinopterygii</taxon>
        <taxon>Neopterygii</taxon>
        <taxon>Teleostei</taxon>
        <taxon>Anguilliformes</taxon>
        <taxon>Anguillidae</taxon>
        <taxon>Anguilla</taxon>
    </lineage>
</organism>
<reference evidence="2" key="1">
    <citation type="submission" date="2014-11" db="EMBL/GenBank/DDBJ databases">
        <authorList>
            <person name="Amaro Gonzalez C."/>
        </authorList>
    </citation>
    <scope>NUCLEOTIDE SEQUENCE</scope>
</reference>
<name>A0A0E9SHL1_ANGAN</name>
<keyword evidence="1" id="KW-1133">Transmembrane helix</keyword>
<sequence length="44" mass="5289">MLNSHQPPLLLLHISFMVIFMVIRTDINVYNYMILLNVRDKIRC</sequence>
<protein>
    <submittedName>
        <fullName evidence="2">Uncharacterized protein</fullName>
    </submittedName>
</protein>
<accession>A0A0E9SHL1</accession>
<keyword evidence="1" id="KW-0472">Membrane</keyword>
<proteinExistence type="predicted"/>
<keyword evidence="1" id="KW-0812">Transmembrane</keyword>
<dbReference type="AlphaFoldDB" id="A0A0E9SHL1"/>